<proteinExistence type="predicted"/>
<reference evidence="1 2" key="1">
    <citation type="submission" date="2020-08" db="EMBL/GenBank/DDBJ databases">
        <title>Genomic Encyclopedia of Type Strains, Phase IV (KMG-IV): sequencing the most valuable type-strain genomes for metagenomic binning, comparative biology and taxonomic classification.</title>
        <authorList>
            <person name="Goeker M."/>
        </authorList>
    </citation>
    <scope>NUCLEOTIDE SEQUENCE [LARGE SCALE GENOMIC DNA]</scope>
    <source>
        <strain evidence="1 2">DSM 27471</strain>
    </source>
</reference>
<gene>
    <name evidence="1" type="ORF">FHX64_000630</name>
</gene>
<name>A0A7W5H1K3_9PORP</name>
<organism evidence="1 2">
    <name type="scientific">Microbacter margulisiae</name>
    <dbReference type="NCBI Taxonomy" id="1350067"/>
    <lineage>
        <taxon>Bacteria</taxon>
        <taxon>Pseudomonadati</taxon>
        <taxon>Bacteroidota</taxon>
        <taxon>Bacteroidia</taxon>
        <taxon>Bacteroidales</taxon>
        <taxon>Porphyromonadaceae</taxon>
        <taxon>Microbacter</taxon>
    </lineage>
</organism>
<evidence type="ECO:0008006" key="3">
    <source>
        <dbReference type="Google" id="ProtNLM"/>
    </source>
</evidence>
<accession>A0A7W5H1K3</accession>
<keyword evidence="2" id="KW-1185">Reference proteome</keyword>
<sequence>MKEALLQYAWQHKLFYHNDLCTTNGCPLEVIDTGRLNSDAGPDFFNAKVKIEDTLWAGNVEVHLRSSDWFRHHHDQDNRYQSVILHVVTDCDAVIKRPDGEEIPQLILPLFIDLEEKYALLLQQKPFVACSHMIDKVHPVLLHGWLNALMIERLEQKSSQIEDILQYTGYDWEESFYILLTRNFGLHLNGDSFEQLAKSLPHNILGKHKNNLLQIEALLFGQSGLLDILPEIPGDDAYMKDLQRESLFLRKKYALKPLDGHLWNMLRLRPVNFPTVRIAQLAALIHQSSKLFSKLLENQKINYISSLFCCEPSNYWQTHYSFCHTSRASKKPLGDKTISLLIINTVIPFLFLYGKHKDNLCLQENALELLEKIPAERNHILDGWKALNIKVVSSFDSQALIQLKMNYCDLKKCLQCRIGHVVLTNDRNYLQE</sequence>
<dbReference type="AlphaFoldDB" id="A0A7W5H1K3"/>
<dbReference type="EMBL" id="JACHYB010000001">
    <property type="protein sequence ID" value="MBB3186467.1"/>
    <property type="molecule type" value="Genomic_DNA"/>
</dbReference>
<protein>
    <recommendedName>
        <fullName evidence="3">DUF2851 family protein</fullName>
    </recommendedName>
</protein>
<dbReference type="Proteomes" id="UP000544222">
    <property type="component" value="Unassembled WGS sequence"/>
</dbReference>
<evidence type="ECO:0000313" key="1">
    <source>
        <dbReference type="EMBL" id="MBB3186467.1"/>
    </source>
</evidence>
<dbReference type="InterPro" id="IPR021272">
    <property type="entry name" value="DUF2851"/>
</dbReference>
<comment type="caution">
    <text evidence="1">The sequence shown here is derived from an EMBL/GenBank/DDBJ whole genome shotgun (WGS) entry which is preliminary data.</text>
</comment>
<evidence type="ECO:0000313" key="2">
    <source>
        <dbReference type="Proteomes" id="UP000544222"/>
    </source>
</evidence>
<dbReference type="RefSeq" id="WP_183412359.1">
    <property type="nucleotide sequence ID" value="NZ_JACHYB010000001.1"/>
</dbReference>
<dbReference type="Pfam" id="PF11013">
    <property type="entry name" value="DUF2851"/>
    <property type="match status" value="1"/>
</dbReference>